<reference evidence="2 3" key="1">
    <citation type="submission" date="2018-04" db="EMBL/GenBank/DDBJ databases">
        <title>Micromonosporas from Atacama Desert.</title>
        <authorList>
            <person name="Carro L."/>
            <person name="Klenk H.-P."/>
            <person name="Goodfellow M."/>
        </authorList>
    </citation>
    <scope>NUCLEOTIDE SEQUENCE [LARGE SCALE GENOMIC DNA]</scope>
    <source>
        <strain evidence="2 3">LB19</strain>
    </source>
</reference>
<gene>
    <name evidence="2" type="ORF">DDE19_09605</name>
</gene>
<name>A0A3N9XZC4_9ACTN</name>
<dbReference type="InterPro" id="IPR024344">
    <property type="entry name" value="MDMPI_metal-binding"/>
</dbReference>
<dbReference type="Gene3D" id="1.20.120.450">
    <property type="entry name" value="dinb family like domain"/>
    <property type="match status" value="1"/>
</dbReference>
<protein>
    <recommendedName>
        <fullName evidence="1">Mycothiol-dependent maleylpyruvate isomerase metal-binding domain-containing protein</fullName>
    </recommendedName>
</protein>
<sequence length="208" mass="21968">MIRPAFLDAAETAATLLREPMLVERWSTPSALPDFSTGGLARHLANQLTHTVTFLAAAPGASAISVLEHFTGNAWVTSGVDSADNIGIRRRSEQAAALTTATDLADLVDAALTELRTTVPAEPADRIVDLGDWGLQVDDFLLTRVVELVVHVDDLAVSLGMPTPAMPETAAGAAIKLLSSLAAWRHGSLNVIRALARQERAPTSIAAF</sequence>
<dbReference type="AlphaFoldDB" id="A0A3N9XZC4"/>
<dbReference type="GO" id="GO:0046872">
    <property type="term" value="F:metal ion binding"/>
    <property type="evidence" value="ECO:0007669"/>
    <property type="project" value="InterPro"/>
</dbReference>
<dbReference type="Pfam" id="PF11716">
    <property type="entry name" value="MDMPI_N"/>
    <property type="match status" value="1"/>
</dbReference>
<organism evidence="2 3">
    <name type="scientific">Micromonospora ureilytica</name>
    <dbReference type="NCBI Taxonomy" id="709868"/>
    <lineage>
        <taxon>Bacteria</taxon>
        <taxon>Bacillati</taxon>
        <taxon>Actinomycetota</taxon>
        <taxon>Actinomycetes</taxon>
        <taxon>Micromonosporales</taxon>
        <taxon>Micromonosporaceae</taxon>
        <taxon>Micromonospora</taxon>
    </lineage>
</organism>
<accession>A0A3N9XZC4</accession>
<comment type="caution">
    <text evidence="2">The sequence shown here is derived from an EMBL/GenBank/DDBJ whole genome shotgun (WGS) entry which is preliminary data.</text>
</comment>
<evidence type="ECO:0000313" key="2">
    <source>
        <dbReference type="EMBL" id="RQX18012.1"/>
    </source>
</evidence>
<proteinExistence type="predicted"/>
<evidence type="ECO:0000259" key="1">
    <source>
        <dbReference type="Pfam" id="PF11716"/>
    </source>
</evidence>
<feature type="domain" description="Mycothiol-dependent maleylpyruvate isomerase metal-binding" evidence="1">
    <location>
        <begin position="10"/>
        <end position="156"/>
    </location>
</feature>
<dbReference type="EMBL" id="QDGB01000206">
    <property type="protein sequence ID" value="RQX18012.1"/>
    <property type="molecule type" value="Genomic_DNA"/>
</dbReference>
<evidence type="ECO:0000313" key="3">
    <source>
        <dbReference type="Proteomes" id="UP000278981"/>
    </source>
</evidence>
<dbReference type="RefSeq" id="WP_124818231.1">
    <property type="nucleotide sequence ID" value="NZ_QDGB01000206.1"/>
</dbReference>
<dbReference type="Proteomes" id="UP000278981">
    <property type="component" value="Unassembled WGS sequence"/>
</dbReference>
<dbReference type="InterPro" id="IPR034660">
    <property type="entry name" value="DinB/YfiT-like"/>
</dbReference>
<dbReference type="OrthoDB" id="3213216at2"/>
<dbReference type="SUPFAM" id="SSF109854">
    <property type="entry name" value="DinB/YfiT-like putative metalloenzymes"/>
    <property type="match status" value="1"/>
</dbReference>